<dbReference type="Proteomes" id="UP000822142">
    <property type="component" value="Unassembled WGS sequence"/>
</dbReference>
<accession>A0ABX2IBF2</accession>
<feature type="domain" description="Sulfatase N-terminal" evidence="3">
    <location>
        <begin position="4"/>
        <end position="336"/>
    </location>
</feature>
<keyword evidence="2" id="KW-0378">Hydrolase</keyword>
<gene>
    <name evidence="4" type="ORF">G5A70_15035</name>
</gene>
<protein>
    <submittedName>
        <fullName evidence="4">Sulfatase</fullName>
    </submittedName>
</protein>
<sequence>MKAIMVMYDSLNRHLLRPYGCQWTRTENFSRLAEHSVTFDNYWVGSMPCMPARRELHTGRYNFLHRSWGPLEPFDDSMPETLKKSGIHSHLISDHYHYWEDGGATYHQRYTTWECVRGQEGDNWQPLVGFSDGPSPTRNVCGEPEDNWVMQDFANRTAMQDVSRQPQCQTFQKGLDFLEQNHDKDNWFLQIETFDPHEPFFAQPEYRSLFPDSYNGPFCDWPDYRPVNEEDSPELIQHLRHQYAAVLKLCDENLGKILDAMDSYDLWKDTMLIVNTDHGFLLSEHGQWAKCHCPFYGEVAHTPLFIWDPRSRRQNVRTSQLVQTIDLPATLLEYFGLPLFPDMEGKPLRPVIEQDVPVREGGLFGIFGGQVCCTDGTWVYMRSPLPDNQPRYEYTLMVTRHGGRRAFINHDILKSMKLASPFSFTKGIPVLKLESRQQVSQAGYPTMLFCLESDPDEEHPLKNIAEERRMAALMKKMMIENDCPEEQFIRMGL</sequence>
<dbReference type="PANTHER" id="PTHR45953:SF1">
    <property type="entry name" value="IDURONATE 2-SULFATASE"/>
    <property type="match status" value="1"/>
</dbReference>
<dbReference type="CDD" id="cd16148">
    <property type="entry name" value="sulfatase_like"/>
    <property type="match status" value="1"/>
</dbReference>
<reference evidence="4 5" key="1">
    <citation type="journal article" date="2020" name="Cell Host Microbe">
        <title>Functional and Genomic Variation between Human-Derived Isolates of Lachnospiraceae Reveals Inter- and Intra-Species Diversity.</title>
        <authorList>
            <person name="Sorbara M.T."/>
            <person name="Littmann E.R."/>
            <person name="Fontana E."/>
            <person name="Moody T.U."/>
            <person name="Kohout C.E."/>
            <person name="Gjonbalaj M."/>
            <person name="Eaton V."/>
            <person name="Seok R."/>
            <person name="Leiner I.M."/>
            <person name="Pamer E.G."/>
        </authorList>
    </citation>
    <scope>NUCLEOTIDE SEQUENCE [LARGE SCALE GENOMIC DNA]</scope>
    <source>
        <strain evidence="4 5">MSK.15.26</strain>
    </source>
</reference>
<dbReference type="RefSeq" id="WP_173750274.1">
    <property type="nucleotide sequence ID" value="NZ_JAAITA010000038.1"/>
</dbReference>
<keyword evidence="5" id="KW-1185">Reference proteome</keyword>
<evidence type="ECO:0000313" key="5">
    <source>
        <dbReference type="Proteomes" id="UP000822142"/>
    </source>
</evidence>
<proteinExistence type="predicted"/>
<organism evidence="4 5">
    <name type="scientific">Blautia hansenii</name>
    <name type="common">Ruminococcus hansenii</name>
    <dbReference type="NCBI Taxonomy" id="1322"/>
    <lineage>
        <taxon>Bacteria</taxon>
        <taxon>Bacillati</taxon>
        <taxon>Bacillota</taxon>
        <taxon>Clostridia</taxon>
        <taxon>Lachnospirales</taxon>
        <taxon>Lachnospiraceae</taxon>
        <taxon>Blautia</taxon>
    </lineage>
</organism>
<dbReference type="Gene3D" id="3.40.720.10">
    <property type="entry name" value="Alkaline Phosphatase, subunit A"/>
    <property type="match status" value="1"/>
</dbReference>
<dbReference type="InterPro" id="IPR000917">
    <property type="entry name" value="Sulfatase_N"/>
</dbReference>
<dbReference type="Pfam" id="PF00884">
    <property type="entry name" value="Sulfatase"/>
    <property type="match status" value="1"/>
</dbReference>
<dbReference type="SUPFAM" id="SSF53649">
    <property type="entry name" value="Alkaline phosphatase-like"/>
    <property type="match status" value="1"/>
</dbReference>
<evidence type="ECO:0000259" key="3">
    <source>
        <dbReference type="Pfam" id="PF00884"/>
    </source>
</evidence>
<dbReference type="InterPro" id="IPR017850">
    <property type="entry name" value="Alkaline_phosphatase_core_sf"/>
</dbReference>
<dbReference type="EMBL" id="JAAITA010000038">
    <property type="protein sequence ID" value="NSJ87454.1"/>
    <property type="molecule type" value="Genomic_DNA"/>
</dbReference>
<comment type="caution">
    <text evidence="4">The sequence shown here is derived from an EMBL/GenBank/DDBJ whole genome shotgun (WGS) entry which is preliminary data.</text>
</comment>
<dbReference type="PANTHER" id="PTHR45953">
    <property type="entry name" value="IDURONATE 2-SULFATASE"/>
    <property type="match status" value="1"/>
</dbReference>
<evidence type="ECO:0000313" key="4">
    <source>
        <dbReference type="EMBL" id="NSJ87454.1"/>
    </source>
</evidence>
<keyword evidence="1" id="KW-0479">Metal-binding</keyword>
<name>A0ABX2IBF2_BLAHA</name>
<evidence type="ECO:0000256" key="1">
    <source>
        <dbReference type="ARBA" id="ARBA00022723"/>
    </source>
</evidence>
<evidence type="ECO:0000256" key="2">
    <source>
        <dbReference type="ARBA" id="ARBA00022801"/>
    </source>
</evidence>